<evidence type="ECO:0000256" key="2">
    <source>
        <dbReference type="ARBA" id="ARBA00022801"/>
    </source>
</evidence>
<proteinExistence type="inferred from homology"/>
<reference evidence="3" key="1">
    <citation type="submission" date="2018-07" db="EMBL/GenBank/DDBJ databases">
        <title>Functional screening for triclosan resistance in a wastewater metagenome and isolates of Escherichia coli and Enterococcus spp. from a large Canadian healthcare region.</title>
        <authorList>
            <person name="Cameron A."/>
            <person name="Barbieri R."/>
            <person name="Read R.R."/>
            <person name="Church D.L."/>
            <person name="Adator E.H."/>
            <person name="McAllister T.A."/>
        </authorList>
    </citation>
    <scope>NUCLEOTIDE SEQUENCE</scope>
</reference>
<protein>
    <submittedName>
        <fullName evidence="3">D-alanyl-D-alanine carboxypeptidase DacB</fullName>
        <ecNumber evidence="3">3.4.16.4</ecNumber>
    </submittedName>
</protein>
<keyword evidence="3" id="KW-0121">Carboxypeptidase</keyword>
<sequence length="501" mass="54522">MTVTRFDYQGRIALPAPFVQLEDLMQRLLIGFCALFSLVAQATPLTPPKGGQYAVIVQGNNGVEFARHADDMIAPASTMKVLTALAARLELGADFRFATDIQAQPGARQGNAINGDIWINFVGDPTLSRMDLVALFKQLGVTRIQGNVYVNTGAYNGYERGNGWSWGDQTLCFAAPVSAVIIDKNCAYGTVTATQIGRPAVGNVATGVPIGIGADNVEVMSYGDMARQFCALEVDMAKGNFYELKGCITPNKEPQGLRFAIHDVEAWGWDNIRWAMNRAGISHDGLLRVTHQAPVGADTLATHYSVSLPVMLAKMLKKSDNLYADTFLKTVGRHYYNKPGSYRSGTMAVRAILTKHGIDLGNATLADGSGLSAHNLISARQMLSVLHFIQTNDAELDFIKLLPSSQVDGTLAWRRSVTAPMMKNKVHAKTGTITGTSNLAGFIDTAGGQRKAFVMFQRGLSQDPATHERYRASKAAWPWTVFEKGVLESIYQQQPIQISEQ</sequence>
<dbReference type="GO" id="GO:0006508">
    <property type="term" value="P:proteolysis"/>
    <property type="evidence" value="ECO:0007669"/>
    <property type="project" value="InterPro"/>
</dbReference>
<evidence type="ECO:0000256" key="1">
    <source>
        <dbReference type="ARBA" id="ARBA00006096"/>
    </source>
</evidence>
<gene>
    <name evidence="3" type="primary">dacB</name>
    <name evidence="3" type="ORF">TRI16_00008</name>
</gene>
<dbReference type="SUPFAM" id="SSF56601">
    <property type="entry name" value="beta-lactamase/transpeptidase-like"/>
    <property type="match status" value="1"/>
</dbReference>
<accession>A0A385FUY2</accession>
<dbReference type="EC" id="3.4.16.4" evidence="3"/>
<comment type="similarity">
    <text evidence="1">Belongs to the peptidase S13 family.</text>
</comment>
<dbReference type="EMBL" id="MH687383">
    <property type="protein sequence ID" value="AXV45478.1"/>
    <property type="molecule type" value="Genomic_DNA"/>
</dbReference>
<dbReference type="Pfam" id="PF02113">
    <property type="entry name" value="Peptidase_S13"/>
    <property type="match status" value="1"/>
</dbReference>
<keyword evidence="3" id="KW-0645">Protease</keyword>
<dbReference type="InterPro" id="IPR000667">
    <property type="entry name" value="Peptidase_S13"/>
</dbReference>
<name>A0A385FUY2_9ZZZZ</name>
<dbReference type="PANTHER" id="PTHR30023:SF0">
    <property type="entry name" value="PENICILLIN-SENSITIVE CARBOXYPEPTIDASE A"/>
    <property type="match status" value="1"/>
</dbReference>
<dbReference type="GO" id="GO:0000270">
    <property type="term" value="P:peptidoglycan metabolic process"/>
    <property type="evidence" value="ECO:0007669"/>
    <property type="project" value="TreeGrafter"/>
</dbReference>
<dbReference type="Gene3D" id="3.40.710.10">
    <property type="entry name" value="DD-peptidase/beta-lactamase superfamily"/>
    <property type="match status" value="1"/>
</dbReference>
<dbReference type="NCBIfam" id="TIGR00666">
    <property type="entry name" value="PBP4"/>
    <property type="match status" value="1"/>
</dbReference>
<evidence type="ECO:0000313" key="3">
    <source>
        <dbReference type="EMBL" id="AXV45478.1"/>
    </source>
</evidence>
<organism evidence="3">
    <name type="scientific">uncultured organism</name>
    <dbReference type="NCBI Taxonomy" id="155900"/>
    <lineage>
        <taxon>unclassified sequences</taxon>
        <taxon>environmental samples</taxon>
    </lineage>
</organism>
<dbReference type="AlphaFoldDB" id="A0A385FUY2"/>
<dbReference type="Gene3D" id="3.50.80.20">
    <property type="entry name" value="D-Ala-D-Ala carboxypeptidase C, peptidase S13"/>
    <property type="match status" value="1"/>
</dbReference>
<dbReference type="GO" id="GO:0009002">
    <property type="term" value="F:serine-type D-Ala-D-Ala carboxypeptidase activity"/>
    <property type="evidence" value="ECO:0007669"/>
    <property type="project" value="UniProtKB-EC"/>
</dbReference>
<keyword evidence="2 3" id="KW-0378">Hydrolase</keyword>
<dbReference type="PRINTS" id="PR00922">
    <property type="entry name" value="DADACBPTASE3"/>
</dbReference>
<dbReference type="PANTHER" id="PTHR30023">
    <property type="entry name" value="D-ALANYL-D-ALANINE CARBOXYPEPTIDASE"/>
    <property type="match status" value="1"/>
</dbReference>
<dbReference type="InterPro" id="IPR012338">
    <property type="entry name" value="Beta-lactam/transpept-like"/>
</dbReference>